<dbReference type="InterPro" id="IPR052233">
    <property type="entry name" value="Rho-type_GEFs"/>
</dbReference>
<feature type="domain" description="DH" evidence="5">
    <location>
        <begin position="214"/>
        <end position="405"/>
    </location>
</feature>
<dbReference type="SUPFAM" id="SSF48065">
    <property type="entry name" value="DBL homology domain (DH-domain)"/>
    <property type="match status" value="2"/>
</dbReference>
<dbReference type="PANTHER" id="PTHR46572">
    <property type="entry name" value="RHO1 GDP-GTP EXCHANGE PROTEIN 1-RELATED"/>
    <property type="match status" value="1"/>
</dbReference>
<dbReference type="InterPro" id="IPR001849">
    <property type="entry name" value="PH_domain"/>
</dbReference>
<reference evidence="7" key="1">
    <citation type="submission" date="2020-11" db="EMBL/GenBank/DDBJ databases">
        <authorList>
            <consortium name="DOE Joint Genome Institute"/>
            <person name="Ahrendt S."/>
            <person name="Riley R."/>
            <person name="Andreopoulos W."/>
            <person name="Labutti K."/>
            <person name="Pangilinan J."/>
            <person name="Ruiz-Duenas F.J."/>
            <person name="Barrasa J.M."/>
            <person name="Sanchez-Garcia M."/>
            <person name="Camarero S."/>
            <person name="Miyauchi S."/>
            <person name="Serrano A."/>
            <person name="Linde D."/>
            <person name="Babiker R."/>
            <person name="Drula E."/>
            <person name="Ayuso-Fernandez I."/>
            <person name="Pacheco R."/>
            <person name="Padilla G."/>
            <person name="Ferreira P."/>
            <person name="Barriuso J."/>
            <person name="Kellner H."/>
            <person name="Castanera R."/>
            <person name="Alfaro M."/>
            <person name="Ramirez L."/>
            <person name="Pisabarro A.G."/>
            <person name="Kuo A."/>
            <person name="Tritt A."/>
            <person name="Lipzen A."/>
            <person name="He G."/>
            <person name="Yan M."/>
            <person name="Ng V."/>
            <person name="Cullen D."/>
            <person name="Martin F."/>
            <person name="Rosso M.-N."/>
            <person name="Henrissat B."/>
            <person name="Hibbett D."/>
            <person name="Martinez A.T."/>
            <person name="Grigoriev I.V."/>
        </authorList>
    </citation>
    <scope>NUCLEOTIDE SEQUENCE</scope>
    <source>
        <strain evidence="7">CBS 506.95</strain>
    </source>
</reference>
<feature type="domain" description="CNH" evidence="6">
    <location>
        <begin position="862"/>
        <end position="1165"/>
    </location>
</feature>
<keyword evidence="8" id="KW-1185">Reference proteome</keyword>
<dbReference type="Pfam" id="PF00621">
    <property type="entry name" value="RhoGEF"/>
    <property type="match status" value="2"/>
</dbReference>
<name>A0A9P6JM55_9AGAR</name>
<evidence type="ECO:0000313" key="7">
    <source>
        <dbReference type="EMBL" id="KAF9525947.1"/>
    </source>
</evidence>
<dbReference type="InterPro" id="IPR001331">
    <property type="entry name" value="GDS_CDC24_CS"/>
</dbReference>
<accession>A0A9P6JM55</accession>
<dbReference type="Gene3D" id="1.20.900.10">
    <property type="entry name" value="Dbl homology (DH) domain"/>
    <property type="match status" value="2"/>
</dbReference>
<proteinExistence type="predicted"/>
<dbReference type="SUPFAM" id="SSF50729">
    <property type="entry name" value="PH domain-like"/>
    <property type="match status" value="1"/>
</dbReference>
<evidence type="ECO:0000259" key="6">
    <source>
        <dbReference type="PROSITE" id="PS50219"/>
    </source>
</evidence>
<feature type="region of interest" description="Disordered" evidence="3">
    <location>
        <begin position="750"/>
        <end position="782"/>
    </location>
</feature>
<dbReference type="PROSITE" id="PS00741">
    <property type="entry name" value="DH_1"/>
    <property type="match status" value="1"/>
</dbReference>
<feature type="domain" description="PH" evidence="4">
    <location>
        <begin position="672"/>
        <end position="819"/>
    </location>
</feature>
<dbReference type="CDD" id="cd00160">
    <property type="entry name" value="RhoGEF"/>
    <property type="match status" value="2"/>
</dbReference>
<dbReference type="GO" id="GO:0035556">
    <property type="term" value="P:intracellular signal transduction"/>
    <property type="evidence" value="ECO:0007669"/>
    <property type="project" value="InterPro"/>
</dbReference>
<evidence type="ECO:0000256" key="2">
    <source>
        <dbReference type="ARBA" id="ARBA00022658"/>
    </source>
</evidence>
<keyword evidence="2" id="KW-0344">Guanine-nucleotide releasing factor</keyword>
<dbReference type="AlphaFoldDB" id="A0A9P6JM55"/>
<dbReference type="SMART" id="SM00233">
    <property type="entry name" value="PH"/>
    <property type="match status" value="1"/>
</dbReference>
<organism evidence="7 8">
    <name type="scientific">Crepidotus variabilis</name>
    <dbReference type="NCBI Taxonomy" id="179855"/>
    <lineage>
        <taxon>Eukaryota</taxon>
        <taxon>Fungi</taxon>
        <taxon>Dikarya</taxon>
        <taxon>Basidiomycota</taxon>
        <taxon>Agaricomycotina</taxon>
        <taxon>Agaricomycetes</taxon>
        <taxon>Agaricomycetidae</taxon>
        <taxon>Agaricales</taxon>
        <taxon>Agaricineae</taxon>
        <taxon>Crepidotaceae</taxon>
        <taxon>Crepidotus</taxon>
    </lineage>
</organism>
<dbReference type="InterPro" id="IPR035899">
    <property type="entry name" value="DBL_dom_sf"/>
</dbReference>
<dbReference type="Proteomes" id="UP000807306">
    <property type="component" value="Unassembled WGS sequence"/>
</dbReference>
<dbReference type="InterPro" id="IPR041675">
    <property type="entry name" value="PH_5"/>
</dbReference>
<evidence type="ECO:0000256" key="3">
    <source>
        <dbReference type="SAM" id="MobiDB-lite"/>
    </source>
</evidence>
<dbReference type="InterPro" id="IPR011993">
    <property type="entry name" value="PH-like_dom_sf"/>
</dbReference>
<dbReference type="EMBL" id="MU157877">
    <property type="protein sequence ID" value="KAF9525947.1"/>
    <property type="molecule type" value="Genomic_DNA"/>
</dbReference>
<dbReference type="GO" id="GO:0005085">
    <property type="term" value="F:guanyl-nucleotide exchange factor activity"/>
    <property type="evidence" value="ECO:0007669"/>
    <property type="project" value="UniProtKB-KW"/>
</dbReference>
<evidence type="ECO:0000256" key="1">
    <source>
        <dbReference type="ARBA" id="ARBA00022553"/>
    </source>
</evidence>
<dbReference type="InterPro" id="IPR000219">
    <property type="entry name" value="DH_dom"/>
</dbReference>
<protein>
    <submittedName>
        <fullName evidence="7">Dbl domain-containing protein</fullName>
    </submittedName>
</protein>
<dbReference type="PROSITE" id="PS50010">
    <property type="entry name" value="DH_2"/>
    <property type="match status" value="2"/>
</dbReference>
<gene>
    <name evidence="7" type="ORF">CPB83DRAFT_771161</name>
</gene>
<dbReference type="SMART" id="SM00036">
    <property type="entry name" value="CNH"/>
    <property type="match status" value="1"/>
</dbReference>
<dbReference type="SMART" id="SM00325">
    <property type="entry name" value="RhoGEF"/>
    <property type="match status" value="2"/>
</dbReference>
<dbReference type="PANTHER" id="PTHR46572:SF1">
    <property type="entry name" value="RHO1 GUANINE NUCLEOTIDE EXCHANGE FACTOR TUS1"/>
    <property type="match status" value="1"/>
</dbReference>
<dbReference type="Pfam" id="PF15405">
    <property type="entry name" value="PH_5"/>
    <property type="match status" value="1"/>
</dbReference>
<sequence>MRQITNFEPPQLNLVADVGDPNDFDERRFINLSLLSNTAVQLKDKVPRGPHVKEAISYPRAFTGKDIVSTIHNIICRELSRETGTTPTDRRAAILVARSLQNSLFFMEVEWGSKQLQDSVEDVYMFLDDTEGSSETPIEVTELPTGVVTVLAKCYSPCCDIGLPGSCYAYDCPRKVGLSQLPSIVEAPVRVNREDWSRKVPQKILASLSQNEVMRQTIIRKIIAKEEQYIEDLDLIIEIFINGLRVAQPPVMTPLILEEFIEEVFGNIHDIRDCSHRLLDFLNVRQREEHPIIQRVGDIFLEAATEFRNVYPTYVGHHPLAEKRMKQEIEQNPEFRIFLEKCTRQLCARPGTSSSMRPDLKLYLNRPAEHLQRYPLLLDAVYNETEPDNPDCEYLTAAMKAIQALQDVARLRTFQSAMGKGTTGRWQWHDLVGEDLTKSLGHDEFQRQSNIFELIQTEMIYVRDLENIETMYVRPLRNAEPPIIPPDRLDQFLQDVFHNYEELHSHHRRLVNKLHELQREQHPEIKSVTAAIFDAVLNFREAYMEYIPNYPIAEYRIEDEIGQNEAFKAFFNNTIRHPDAHRLDMKNFINRPIPRLLRYELLLKQILSLTTPYHEDRDDIPAVIEAIKSLGRETEPGVASAKQKVELWRYNSNLVFKAGEHVDMDLLNDQRSLIYTGKLLRQPESGLEWNGWTELFVMLFDNYLVMTKPTEKDGGTKYKVVRRPVPLDLLTPVNFSDSGIQRNTSILRSLRTQNQNGSEQRERSDSASISSRNQETNDSRTVYPCTIHHNGRLGGPYILYAETAAIRADWKRKLDEAIGLRKVVQESNKVFEIESLSVDTFLSPPVNTGPNASAWHDGTFFTGKVTCSVPFNTPDGRGLVAIGCAEGVWIGYRHDSRSLRRVLHLRMVTQCAVLDDFGLFIVLSDKVLYAYHLEALVPTIPGSTNASQTPQRIHSKDVQFFSVGVLHGRTMIIYMKKRGNNDSVFYAVEPVVDKINEPPKASASLFPRKNRADWFRLYKEFTFADAYDLIFLKAKIAVLCAKGFMIMDLMDYRSVTIPQRDHSGHPYLAKRCESSRPLGMFRPSEDEFLLCYDEFGLFVDRHGNSSRSTGIIEWEGTADRVAMHAPYILLFDTRFIEIRQVETGRLVQIIPGTDIRCVWDGRTLDGGAAVVPHGGTEDRMIQEPRVHAVMNLPEPPIHAGIRNVRGAVQHVFELFPTIPLYLPGSLASPSTAPYFPLSFSPPRSPPLRAHHI</sequence>
<keyword evidence="1" id="KW-0597">Phosphoprotein</keyword>
<dbReference type="Gene3D" id="2.30.29.30">
    <property type="entry name" value="Pleckstrin-homology domain (PH domain)/Phosphotyrosine-binding domain (PTB)"/>
    <property type="match status" value="1"/>
</dbReference>
<evidence type="ECO:0000259" key="4">
    <source>
        <dbReference type="PROSITE" id="PS50003"/>
    </source>
</evidence>
<dbReference type="Pfam" id="PF00780">
    <property type="entry name" value="CNH"/>
    <property type="match status" value="1"/>
</dbReference>
<feature type="compositionally biased region" description="Polar residues" evidence="3">
    <location>
        <begin position="766"/>
        <end position="780"/>
    </location>
</feature>
<feature type="domain" description="DH" evidence="5">
    <location>
        <begin position="446"/>
        <end position="637"/>
    </location>
</feature>
<dbReference type="OrthoDB" id="2272012at2759"/>
<dbReference type="InterPro" id="IPR001180">
    <property type="entry name" value="CNH_dom"/>
</dbReference>
<comment type="caution">
    <text evidence="7">The sequence shown here is derived from an EMBL/GenBank/DDBJ whole genome shotgun (WGS) entry which is preliminary data.</text>
</comment>
<evidence type="ECO:0000259" key="5">
    <source>
        <dbReference type="PROSITE" id="PS50010"/>
    </source>
</evidence>
<dbReference type="PROSITE" id="PS50003">
    <property type="entry name" value="PH_DOMAIN"/>
    <property type="match status" value="1"/>
</dbReference>
<dbReference type="PROSITE" id="PS50219">
    <property type="entry name" value="CNH"/>
    <property type="match status" value="1"/>
</dbReference>
<evidence type="ECO:0000313" key="8">
    <source>
        <dbReference type="Proteomes" id="UP000807306"/>
    </source>
</evidence>